<dbReference type="Pfam" id="PF10545">
    <property type="entry name" value="MADF_DNA_bdg"/>
    <property type="match status" value="1"/>
</dbReference>
<sequence>MPVEWGNQLVLKLIELYESKGCLWDTKNREYKNKIKKYDVWEELANELQIPRKDVEAKIHNLRSQFVRTTPGHRYPILRAFLGKYSKFHPVESSGSYHGSITAPYLI</sequence>
<dbReference type="Proteomes" id="UP000823941">
    <property type="component" value="Chromosome 1"/>
</dbReference>
<evidence type="ECO:0000259" key="1">
    <source>
        <dbReference type="PROSITE" id="PS51029"/>
    </source>
</evidence>
<comment type="caution">
    <text evidence="2">The sequence shown here is derived from an EMBL/GenBank/DDBJ whole genome shotgun (WGS) entry which is preliminary data.</text>
</comment>
<evidence type="ECO:0000313" key="2">
    <source>
        <dbReference type="EMBL" id="KAG7313508.1"/>
    </source>
</evidence>
<gene>
    <name evidence="2" type="ORF">JYU34_000646</name>
</gene>
<evidence type="ECO:0000313" key="3">
    <source>
        <dbReference type="Proteomes" id="UP000823941"/>
    </source>
</evidence>
<proteinExistence type="predicted"/>
<protein>
    <recommendedName>
        <fullName evidence="1">MADF domain-containing protein</fullName>
    </recommendedName>
</protein>
<organism evidence="2 3">
    <name type="scientific">Plutella xylostella</name>
    <name type="common">Diamondback moth</name>
    <name type="synonym">Plutella maculipennis</name>
    <dbReference type="NCBI Taxonomy" id="51655"/>
    <lineage>
        <taxon>Eukaryota</taxon>
        <taxon>Metazoa</taxon>
        <taxon>Ecdysozoa</taxon>
        <taxon>Arthropoda</taxon>
        <taxon>Hexapoda</taxon>
        <taxon>Insecta</taxon>
        <taxon>Pterygota</taxon>
        <taxon>Neoptera</taxon>
        <taxon>Endopterygota</taxon>
        <taxon>Lepidoptera</taxon>
        <taxon>Glossata</taxon>
        <taxon>Ditrysia</taxon>
        <taxon>Yponomeutoidea</taxon>
        <taxon>Plutellidae</taxon>
        <taxon>Plutella</taxon>
    </lineage>
</organism>
<dbReference type="PANTHER" id="PTHR21505">
    <property type="entry name" value="MADF DOMAIN-CONTAINING PROTEIN-RELATED"/>
    <property type="match status" value="1"/>
</dbReference>
<dbReference type="EMBL" id="JAHIBW010000001">
    <property type="protein sequence ID" value="KAG7313508.1"/>
    <property type="molecule type" value="Genomic_DNA"/>
</dbReference>
<dbReference type="InterPro" id="IPR006578">
    <property type="entry name" value="MADF-dom"/>
</dbReference>
<dbReference type="PROSITE" id="PS51029">
    <property type="entry name" value="MADF"/>
    <property type="match status" value="1"/>
</dbReference>
<dbReference type="SMART" id="SM00595">
    <property type="entry name" value="MADF"/>
    <property type="match status" value="1"/>
</dbReference>
<keyword evidence="3" id="KW-1185">Reference proteome</keyword>
<accession>A0ABQ7R897</accession>
<name>A0ABQ7R897_PLUXY</name>
<reference evidence="2 3" key="1">
    <citation type="submission" date="2021-06" db="EMBL/GenBank/DDBJ databases">
        <title>A haploid diamondback moth (Plutella xylostella L.) genome assembly resolves 31 chromosomes and identifies a diamide resistance mutation.</title>
        <authorList>
            <person name="Ward C.M."/>
            <person name="Perry K.D."/>
            <person name="Baker G."/>
            <person name="Powis K."/>
            <person name="Heckel D.G."/>
            <person name="Baxter S.W."/>
        </authorList>
    </citation>
    <scope>NUCLEOTIDE SEQUENCE [LARGE SCALE GENOMIC DNA]</scope>
    <source>
        <strain evidence="2 3">LV</strain>
        <tissue evidence="2">Single pupa</tissue>
    </source>
</reference>
<feature type="domain" description="MADF" evidence="1">
    <location>
        <begin position="12"/>
        <end position="93"/>
    </location>
</feature>
<dbReference type="PANTHER" id="PTHR21505:SF12">
    <property type="entry name" value="MADF DOMAIN-CONTAINING PROTEIN-RELATED"/>
    <property type="match status" value="1"/>
</dbReference>